<evidence type="ECO:0000256" key="1">
    <source>
        <dbReference type="SAM" id="MobiDB-lite"/>
    </source>
</evidence>
<comment type="caution">
    <text evidence="2">The sequence shown here is derived from an EMBL/GenBank/DDBJ whole genome shotgun (WGS) entry which is preliminary data.</text>
</comment>
<name>F9WAZ3_TRYCI</name>
<keyword evidence="3" id="KW-1185">Reference proteome</keyword>
<reference evidence="2 3" key="2">
    <citation type="journal article" date="2012" name="Proc. Natl. Acad. Sci. U.S.A.">
        <title>Antigenic diversity is generated by distinct evolutionary mechanisms in African trypanosome species.</title>
        <authorList>
            <person name="Jackson A.P."/>
            <person name="Berry A."/>
            <person name="Aslett M."/>
            <person name="Allison H.C."/>
            <person name="Burton P."/>
            <person name="Vavrova-Anderson J."/>
            <person name="Brown R."/>
            <person name="Browne H."/>
            <person name="Corton N."/>
            <person name="Hauser H."/>
            <person name="Gamble J."/>
            <person name="Gilderthorp R."/>
            <person name="Marcello L."/>
            <person name="McQuillan J."/>
            <person name="Otto T.D."/>
            <person name="Quail M.A."/>
            <person name="Sanders M.J."/>
            <person name="van Tonder A."/>
            <person name="Ginger M.L."/>
            <person name="Field M.C."/>
            <person name="Barry J.D."/>
            <person name="Hertz-Fowler C."/>
            <person name="Berriman M."/>
        </authorList>
    </citation>
    <scope>NUCLEOTIDE SEQUENCE [LARGE SCALE GENOMIC DNA]</scope>
    <source>
        <strain evidence="2 3">IL3000</strain>
    </source>
</reference>
<dbReference type="Proteomes" id="UP000000702">
    <property type="component" value="Unassembled WGS sequence"/>
</dbReference>
<feature type="compositionally biased region" description="Low complexity" evidence="1">
    <location>
        <begin position="114"/>
        <end position="124"/>
    </location>
</feature>
<dbReference type="VEuPathDB" id="TriTrypDB:TcIL3000_0_50350"/>
<accession>F9WAZ3</accession>
<evidence type="ECO:0000313" key="2">
    <source>
        <dbReference type="EMBL" id="CCD14419.1"/>
    </source>
</evidence>
<reference evidence="3" key="1">
    <citation type="submission" date="2011-07" db="EMBL/GenBank/DDBJ databases">
        <title>Divergent evolution of antigenic variation in African trypanosomes.</title>
        <authorList>
            <person name="Jackson A.P."/>
            <person name="Berry A."/>
            <person name="Allison H.C."/>
            <person name="Burton P."/>
            <person name="Anderson J."/>
            <person name="Aslett M."/>
            <person name="Brown R."/>
            <person name="Corton N."/>
            <person name="Harris D."/>
            <person name="Hauser H."/>
            <person name="Gamble J."/>
            <person name="Gilderthorp R."/>
            <person name="McQuillan J."/>
            <person name="Quail M.A."/>
            <person name="Sanders M."/>
            <person name="Van Tonder A."/>
            <person name="Ginger M.L."/>
            <person name="Donelson J.E."/>
            <person name="Field M.C."/>
            <person name="Barry J.D."/>
            <person name="Berriman M."/>
            <person name="Hertz-Fowler C."/>
        </authorList>
    </citation>
    <scope>NUCLEOTIDE SEQUENCE [LARGE SCALE GENOMIC DNA]</scope>
    <source>
        <strain evidence="3">IL3000</strain>
    </source>
</reference>
<organism evidence="2 3">
    <name type="scientific">Trypanosoma congolense (strain IL3000)</name>
    <dbReference type="NCBI Taxonomy" id="1068625"/>
    <lineage>
        <taxon>Eukaryota</taxon>
        <taxon>Discoba</taxon>
        <taxon>Euglenozoa</taxon>
        <taxon>Kinetoplastea</taxon>
        <taxon>Metakinetoplastina</taxon>
        <taxon>Trypanosomatida</taxon>
        <taxon>Trypanosomatidae</taxon>
        <taxon>Trypanosoma</taxon>
        <taxon>Nannomonas</taxon>
    </lineage>
</organism>
<dbReference type="AlphaFoldDB" id="F9WAZ3"/>
<dbReference type="EMBL" id="CAEQ01001507">
    <property type="protein sequence ID" value="CCD14419.1"/>
    <property type="molecule type" value="Genomic_DNA"/>
</dbReference>
<proteinExistence type="predicted"/>
<sequence length="182" mass="20326">MCYPECGGPELGTRRLLFGIFEKYDVIPCSPWEDHAMQSETSSIRDRHASAVQHHTIFRDPMRCSSQDNGSREVYASSYTGRQAVTGEMLTIPSTSWSPGAKLLPAHPVRSTDDSPSFPASPAPELLTTLNSNSHGERLHSTGSLLRNLTLREKSALIVQLAWKKWKAHRREAAERAIVNRK</sequence>
<gene>
    <name evidence="2" type="ORF">TCIL3000_0_50350</name>
</gene>
<protein>
    <submittedName>
        <fullName evidence="2">WGS project CAEQ00000000 data, annotated contig 2039</fullName>
    </submittedName>
</protein>
<feature type="region of interest" description="Disordered" evidence="1">
    <location>
        <begin position="103"/>
        <end position="124"/>
    </location>
</feature>
<evidence type="ECO:0000313" key="3">
    <source>
        <dbReference type="Proteomes" id="UP000000702"/>
    </source>
</evidence>